<evidence type="ECO:0000259" key="3">
    <source>
        <dbReference type="Pfam" id="PF13449"/>
    </source>
</evidence>
<feature type="chain" id="PRO_5032416098" description="Phytase-like domain-containing protein" evidence="2">
    <location>
        <begin position="25"/>
        <end position="454"/>
    </location>
</feature>
<feature type="signal peptide" evidence="2">
    <location>
        <begin position="1"/>
        <end position="24"/>
    </location>
</feature>
<keyword evidence="2" id="KW-0732">Signal</keyword>
<proteinExistence type="predicted"/>
<feature type="domain" description="Phytase-like" evidence="3">
    <location>
        <begin position="62"/>
        <end position="411"/>
    </location>
</feature>
<evidence type="ECO:0000256" key="1">
    <source>
        <dbReference type="SAM" id="MobiDB-lite"/>
    </source>
</evidence>
<evidence type="ECO:0000313" key="4">
    <source>
        <dbReference type="EMBL" id="MBB2891707.1"/>
    </source>
</evidence>
<sequence>MSRRAAAVLAVTTAACVTAAPAFADSHHGRPSARAAVQLYTESVKPLGNVGGVTIDGAGYGSSFALKPGSRDVFYGLTDRGPNVDGPDGVKVEPLPDFTPAIGEFRLRNGKATLVRTIPLRASDGTPYNGLTSLAGNTGETIVDLDGKELPASPYGYDPEGLAVMRDGSFWVSDEYGPFITHFSRDGRAIERLSPFDGSLPTELSEREPNKGMEGLTVTPDGKTLVGIMQAGLNAPDGPKSKNVSAVRIVTIDIRTRRTAEYIYLLHSDDKPSTAVSEISALNDHQFLVDERDGEMEPNANKKLYRIDLRGATDVGKFSTVRNSRYDAVGGGLLVSGHTIEGIVGKDATAAATNDLGAVGIKPVRSSLFLDVAGLVTSIDPTGGFFGHDKIEGVAVVDGGKRVVISNDSDFGIDGLSNDTAPYRLKVKTLPNGTQDTGELLSVDLAKVPARFKR</sequence>
<organism evidence="4 5">
    <name type="scientific">Flexivirga oryzae</name>
    <dbReference type="NCBI Taxonomy" id="1794944"/>
    <lineage>
        <taxon>Bacteria</taxon>
        <taxon>Bacillati</taxon>
        <taxon>Actinomycetota</taxon>
        <taxon>Actinomycetes</taxon>
        <taxon>Micrococcales</taxon>
        <taxon>Dermacoccaceae</taxon>
        <taxon>Flexivirga</taxon>
    </lineage>
</organism>
<dbReference type="EMBL" id="JACHVQ010000001">
    <property type="protein sequence ID" value="MBB2891707.1"/>
    <property type="molecule type" value="Genomic_DNA"/>
</dbReference>
<gene>
    <name evidence="4" type="ORF">FHU39_001691</name>
</gene>
<dbReference type="PANTHER" id="PTHR37957:SF1">
    <property type="entry name" value="PHYTASE-LIKE DOMAIN-CONTAINING PROTEIN"/>
    <property type="match status" value="1"/>
</dbReference>
<evidence type="ECO:0000313" key="5">
    <source>
        <dbReference type="Proteomes" id="UP000559182"/>
    </source>
</evidence>
<dbReference type="AlphaFoldDB" id="A0A839N317"/>
<reference evidence="4 5" key="1">
    <citation type="submission" date="2020-08" db="EMBL/GenBank/DDBJ databases">
        <title>Sequencing the genomes of 1000 actinobacteria strains.</title>
        <authorList>
            <person name="Klenk H.-P."/>
        </authorList>
    </citation>
    <scope>NUCLEOTIDE SEQUENCE [LARGE SCALE GENOMIC DNA]</scope>
    <source>
        <strain evidence="4 5">DSM 105369</strain>
    </source>
</reference>
<dbReference type="Pfam" id="PF13449">
    <property type="entry name" value="Phytase-like"/>
    <property type="match status" value="1"/>
</dbReference>
<dbReference type="RefSeq" id="WP_221185185.1">
    <property type="nucleotide sequence ID" value="NZ_JACHVQ010000001.1"/>
</dbReference>
<dbReference type="SUPFAM" id="SSF63829">
    <property type="entry name" value="Calcium-dependent phosphotriesterase"/>
    <property type="match status" value="1"/>
</dbReference>
<protein>
    <recommendedName>
        <fullName evidence="3">Phytase-like domain-containing protein</fullName>
    </recommendedName>
</protein>
<feature type="region of interest" description="Disordered" evidence="1">
    <location>
        <begin position="194"/>
        <end position="215"/>
    </location>
</feature>
<keyword evidence="5" id="KW-1185">Reference proteome</keyword>
<dbReference type="Proteomes" id="UP000559182">
    <property type="component" value="Unassembled WGS sequence"/>
</dbReference>
<name>A0A839N317_9MICO</name>
<accession>A0A839N317</accession>
<dbReference type="PROSITE" id="PS51257">
    <property type="entry name" value="PROKAR_LIPOPROTEIN"/>
    <property type="match status" value="1"/>
</dbReference>
<dbReference type="PANTHER" id="PTHR37957">
    <property type="entry name" value="BLR7070 PROTEIN"/>
    <property type="match status" value="1"/>
</dbReference>
<comment type="caution">
    <text evidence="4">The sequence shown here is derived from an EMBL/GenBank/DDBJ whole genome shotgun (WGS) entry which is preliminary data.</text>
</comment>
<dbReference type="InterPro" id="IPR027372">
    <property type="entry name" value="Phytase-like_dom"/>
</dbReference>
<evidence type="ECO:0000256" key="2">
    <source>
        <dbReference type="SAM" id="SignalP"/>
    </source>
</evidence>